<feature type="coiled-coil region" evidence="1">
    <location>
        <begin position="385"/>
        <end position="419"/>
    </location>
</feature>
<evidence type="ECO:0000256" key="1">
    <source>
        <dbReference type="SAM" id="Coils"/>
    </source>
</evidence>
<dbReference type="Pfam" id="PF11855">
    <property type="entry name" value="DUF3375"/>
    <property type="match status" value="1"/>
</dbReference>
<dbReference type="RefSeq" id="WP_156226632.1">
    <property type="nucleotide sequence ID" value="NZ_CP046453.1"/>
</dbReference>
<proteinExistence type="predicted"/>
<dbReference type="Proteomes" id="UP000425178">
    <property type="component" value="Chromosome"/>
</dbReference>
<keyword evidence="3" id="KW-1185">Reference proteome</keyword>
<dbReference type="KEGG" id="ccoe:CETAM_00790"/>
<dbReference type="EMBL" id="CP046453">
    <property type="protein sequence ID" value="QGU03451.1"/>
    <property type="molecule type" value="Genomic_DNA"/>
</dbReference>
<evidence type="ECO:0000313" key="2">
    <source>
        <dbReference type="EMBL" id="QGU03451.1"/>
    </source>
</evidence>
<reference evidence="2 3" key="1">
    <citation type="journal article" date="2021" name="Int. J. Syst. Evol. Microbiol.">
        <title>Classification of three corynebacterial strains isolated from a small paddock in North Rhine-Westphalia: proposal of &lt;i&gt;Corynebacterium kalinowskii&lt;/i&gt; sp. nov., &lt;i&gt;Corynebacterium comes&lt;/i&gt; sp. nov. and &lt;i&gt;Corynebacterium occultum&lt;/i&gt; sp. nov.</title>
        <authorList>
            <person name="Schaffert L."/>
            <person name="Ruwe M."/>
            <person name="Milse J."/>
            <person name="Hanuschka K."/>
            <person name="Ortseifen V."/>
            <person name="Droste J."/>
            <person name="Brandt D."/>
            <person name="Schl L."/>
            <person name="Kutter Y."/>
            <person name="Vinke S."/>
            <person name="Vieh P."/>
            <person name="Jacob L."/>
            <person name="L N.C."/>
            <person name="Schulte-Berndt E."/>
            <person name="Hain C."/>
            <person name="Linder M."/>
            <person name="Schmidt P."/>
            <person name="Wollenschl L."/>
            <person name="Luttermann T."/>
            <person name="Thieme E."/>
            <person name="Hassa J."/>
            <person name="Haak M."/>
            <person name="Wittchen M."/>
            <person name="Mentz A."/>
            <person name="Persicke M."/>
            <person name="Busche T."/>
            <person name="R C."/>
        </authorList>
    </citation>
    <scope>NUCLEOTIDE SEQUENCE [LARGE SCALE GENOMIC DNA]</scope>
    <source>
        <strain evidence="2 3">2019</strain>
    </source>
</reference>
<evidence type="ECO:0000313" key="3">
    <source>
        <dbReference type="Proteomes" id="UP000425178"/>
    </source>
</evidence>
<sequence>MSLVSHALGFARFRRESPMMALLRSDHLPVVLAVVASYFPQGALARPAHEIYALLDEGLRQLRGEGFSLPRGPQDYVGDWVRSGWLVRRPGTVRTGETLEPSEDVLAVLDALQRWDSPHRSVSASRIESLSLALQTLAQESDPDAGRRLGELERQREEIERRIEATHRGEFEVLTPVQVTERVADILDLAASIPADFARVRHELGDLNRQLRRQLLDPEDSRGDVLEEIFRGVDLIGDSDAGRSFNSFFEVLLDRERTALIDRWIAEVLGREETQDVPEHLRVGLYRLFRDMEEAAYEVSQEMTGLARSLRHYVTTEEFAENRRMIQLLRATRHSAAEAAQEGSVSALNQMETPLVRIGMQLRSVAAMRLRNPGEERVDEVPQQVEEVELDAEVLMEQIRASEIDFEELEEAVEAALAKQPVATIAQVLELTPATQGLASVVGLLYLAMSRGVPTGRAQTVQWEDAGEEPPVKVRRARISGWQFTRDTDQEEM</sequence>
<accession>A0A6B8VTW8</accession>
<dbReference type="AlphaFoldDB" id="A0A6B8VTW8"/>
<gene>
    <name evidence="2" type="ORF">CETAM_00790</name>
</gene>
<keyword evidence="1" id="KW-0175">Coiled coil</keyword>
<dbReference type="InterPro" id="IPR021804">
    <property type="entry name" value="DUF3375"/>
</dbReference>
<organism evidence="2 3">
    <name type="scientific">Corynebacterium comes</name>
    <dbReference type="NCBI Taxonomy" id="2675218"/>
    <lineage>
        <taxon>Bacteria</taxon>
        <taxon>Bacillati</taxon>
        <taxon>Actinomycetota</taxon>
        <taxon>Actinomycetes</taxon>
        <taxon>Mycobacteriales</taxon>
        <taxon>Corynebacteriaceae</taxon>
        <taxon>Corynebacterium</taxon>
    </lineage>
</organism>
<name>A0A6B8VTW8_9CORY</name>
<protein>
    <recommendedName>
        <fullName evidence="4">DUF3375 domain-containing protein</fullName>
    </recommendedName>
</protein>
<evidence type="ECO:0008006" key="4">
    <source>
        <dbReference type="Google" id="ProtNLM"/>
    </source>
</evidence>